<organism evidence="1 2">
    <name type="scientific">Thermoclostridium stercorarium subsp. leptospartum DSM 9219</name>
    <dbReference type="NCBI Taxonomy" id="1346611"/>
    <lineage>
        <taxon>Bacteria</taxon>
        <taxon>Bacillati</taxon>
        <taxon>Bacillota</taxon>
        <taxon>Clostridia</taxon>
        <taxon>Eubacteriales</taxon>
        <taxon>Oscillospiraceae</taxon>
        <taxon>Thermoclostridium</taxon>
    </lineage>
</organism>
<reference evidence="1 2" key="1">
    <citation type="submission" date="2016-02" db="EMBL/GenBank/DDBJ databases">
        <title>Comparison of Clostridium stercorarium subspecies using comparative genomics and transcriptomics.</title>
        <authorList>
            <person name="Schellenberg J."/>
            <person name="Thallinger G."/>
            <person name="Levin D.B."/>
            <person name="Zhang X."/>
            <person name="Alvare G."/>
            <person name="Fristensky B."/>
            <person name="Sparling R."/>
        </authorList>
    </citation>
    <scope>NUCLEOTIDE SEQUENCE [LARGE SCALE GENOMIC DNA]</scope>
    <source>
        <strain evidence="1 2">DSM 9219</strain>
    </source>
</reference>
<evidence type="ECO:0000313" key="2">
    <source>
        <dbReference type="Proteomes" id="UP000092931"/>
    </source>
</evidence>
<protein>
    <recommendedName>
        <fullName evidence="3">Helix-turn-helix type 11 domain-containing protein</fullName>
    </recommendedName>
</protein>
<name>A0A1B1YKN4_THEST</name>
<gene>
    <name evidence="1" type="ORF">CSTERLE_06945</name>
</gene>
<dbReference type="EMBL" id="CP014673">
    <property type="protein sequence ID" value="ANX01323.1"/>
    <property type="molecule type" value="Genomic_DNA"/>
</dbReference>
<evidence type="ECO:0008006" key="3">
    <source>
        <dbReference type="Google" id="ProtNLM"/>
    </source>
</evidence>
<proteinExistence type="predicted"/>
<evidence type="ECO:0000313" key="1">
    <source>
        <dbReference type="EMBL" id="ANX01323.1"/>
    </source>
</evidence>
<dbReference type="RefSeq" id="WP_065820791.1">
    <property type="nucleotide sequence ID" value="NZ_CP014673.1"/>
</dbReference>
<dbReference type="Proteomes" id="UP000092931">
    <property type="component" value="Chromosome"/>
</dbReference>
<sequence length="147" mass="17297">MEVNVQEFIELEDCSILAIKNRYKAVRRALNRYKYKKSSPEERKILVEAMQKYKSLAIREEKARIYNVLLYYYFSSSPLTDKQLMKLFNIDRRTVYKDIDRGVKDLTVILYGIGGIELLPEEESQAFIKAKLQEAITKKLTEEFGRG</sequence>
<accession>A0A1B1YKN4</accession>
<dbReference type="AlphaFoldDB" id="A0A1B1YKN4"/>